<protein>
    <recommendedName>
        <fullName evidence="3">Polysaccharide deacetylase</fullName>
    </recommendedName>
</protein>
<proteinExistence type="predicted"/>
<organism evidence="1 2">
    <name type="scientific">Allocoprobacillus halotolerans</name>
    <dbReference type="NCBI Taxonomy" id="2944914"/>
    <lineage>
        <taxon>Bacteria</taxon>
        <taxon>Bacillati</taxon>
        <taxon>Bacillota</taxon>
        <taxon>Erysipelotrichia</taxon>
        <taxon>Erysipelotrichales</taxon>
        <taxon>Erysipelotrichaceae</taxon>
        <taxon>Allocoprobacillus</taxon>
    </lineage>
</organism>
<sequence length="85" mass="9736">MGYQYYDWTSINGDGEGIKTVEGLKKKAIEEIGDQEDIMFLMHDSGTQENTVKALPDILDYLIEKGYVFQVLDKTSPTFHHHVQN</sequence>
<evidence type="ECO:0008006" key="3">
    <source>
        <dbReference type="Google" id="ProtNLM"/>
    </source>
</evidence>
<dbReference type="Gene3D" id="3.20.20.370">
    <property type="entry name" value="Glycoside hydrolase/deacetylase"/>
    <property type="match status" value="1"/>
</dbReference>
<name>A0ABY5HY35_9FIRM</name>
<dbReference type="InterPro" id="IPR011330">
    <property type="entry name" value="Glyco_hydro/deAcase_b/a-brl"/>
</dbReference>
<keyword evidence="2" id="KW-1185">Reference proteome</keyword>
<accession>A0ABY5HY35</accession>
<evidence type="ECO:0000313" key="1">
    <source>
        <dbReference type="EMBL" id="UTY37988.1"/>
    </source>
</evidence>
<dbReference type="EMBL" id="CP101620">
    <property type="protein sequence ID" value="UTY37988.1"/>
    <property type="molecule type" value="Genomic_DNA"/>
</dbReference>
<evidence type="ECO:0000313" key="2">
    <source>
        <dbReference type="Proteomes" id="UP001060112"/>
    </source>
</evidence>
<dbReference type="SUPFAM" id="SSF88713">
    <property type="entry name" value="Glycoside hydrolase/deacetylase"/>
    <property type="match status" value="1"/>
</dbReference>
<dbReference type="RefSeq" id="WP_290137999.1">
    <property type="nucleotide sequence ID" value="NZ_CP101620.1"/>
</dbReference>
<dbReference type="Proteomes" id="UP001060112">
    <property type="component" value="Chromosome"/>
</dbReference>
<reference evidence="1" key="1">
    <citation type="submission" date="2022-07" db="EMBL/GenBank/DDBJ databases">
        <title>Faecal culturing of patients with breast cancer.</title>
        <authorList>
            <person name="Teng N.M.Y."/>
            <person name="Kiu R."/>
            <person name="Evans R."/>
            <person name="Baker D.J."/>
            <person name="Zenner C."/>
            <person name="Robinson S.D."/>
            <person name="Hall L.J."/>
        </authorList>
    </citation>
    <scope>NUCLEOTIDE SEQUENCE</scope>
    <source>
        <strain evidence="1">LH1062</strain>
    </source>
</reference>
<gene>
    <name evidence="1" type="ORF">NMU03_09755</name>
</gene>